<feature type="region of interest" description="Disordered" evidence="2">
    <location>
        <begin position="122"/>
        <end position="157"/>
    </location>
</feature>
<dbReference type="PANTHER" id="PTHR36417:SF2">
    <property type="entry name" value="SELENOPROTEIN DOMAIN PROTEIN (AFU_ORTHOLOGUE AFUA_1G05220)"/>
    <property type="match status" value="1"/>
</dbReference>
<protein>
    <recommendedName>
        <fullName evidence="5">Rdx family-domain-containing protein</fullName>
    </recommendedName>
</protein>
<dbReference type="NCBIfam" id="TIGR02174">
    <property type="entry name" value="CXXU_selWTH"/>
    <property type="match status" value="1"/>
</dbReference>
<proteinExistence type="predicted"/>
<evidence type="ECO:0000313" key="4">
    <source>
        <dbReference type="Proteomes" id="UP001378960"/>
    </source>
</evidence>
<dbReference type="Pfam" id="PF10262">
    <property type="entry name" value="Rdx"/>
    <property type="match status" value="1"/>
</dbReference>
<accession>A0AAV5QXV0</accession>
<reference evidence="3 4" key="1">
    <citation type="journal article" date="2023" name="Elife">
        <title>Identification of key yeast species and microbe-microbe interactions impacting larval growth of Drosophila in the wild.</title>
        <authorList>
            <person name="Mure A."/>
            <person name="Sugiura Y."/>
            <person name="Maeda R."/>
            <person name="Honda K."/>
            <person name="Sakurai N."/>
            <person name="Takahashi Y."/>
            <person name="Watada M."/>
            <person name="Katoh T."/>
            <person name="Gotoh A."/>
            <person name="Gotoh Y."/>
            <person name="Taniguchi I."/>
            <person name="Nakamura K."/>
            <person name="Hayashi T."/>
            <person name="Katayama T."/>
            <person name="Uemura T."/>
            <person name="Hattori Y."/>
        </authorList>
    </citation>
    <scope>NUCLEOTIDE SEQUENCE [LARGE SCALE GENOMIC DNA]</scope>
    <source>
        <strain evidence="3 4">PK-24</strain>
    </source>
</reference>
<feature type="compositionally biased region" description="Polar residues" evidence="2">
    <location>
        <begin position="131"/>
        <end position="140"/>
    </location>
</feature>
<dbReference type="PANTHER" id="PTHR36417">
    <property type="entry name" value="SELENOPROTEIN DOMAIN PROTEIN (AFU_ORTHOLOGUE AFUA_1G05220)"/>
    <property type="match status" value="1"/>
</dbReference>
<dbReference type="Proteomes" id="UP001378960">
    <property type="component" value="Unassembled WGS sequence"/>
</dbReference>
<sequence length="182" mass="20550">MEQPPIQYPLVSILYCVKCNWVLRASWYQQELLQTFTSKATTSDDADIRSVLLTPSYIPGTFKVYVKKEENADWILVWDRTENGGFPDAKTLKQEIRNIVSPKKNLGHSDKKSVKGVLVAHDTTPPAPTRKLSSQGSNPITRIKSHEPTQSDLETYGSPRLASSHKTFCEECLDTLPPAWEM</sequence>
<dbReference type="EMBL" id="BTGB01000001">
    <property type="protein sequence ID" value="GMM43776.1"/>
    <property type="molecule type" value="Genomic_DNA"/>
</dbReference>
<evidence type="ECO:0000256" key="2">
    <source>
        <dbReference type="SAM" id="MobiDB-lite"/>
    </source>
</evidence>
<gene>
    <name evidence="3" type="ORF">DAPK24_003510</name>
</gene>
<dbReference type="Gene3D" id="3.40.30.10">
    <property type="entry name" value="Glutaredoxin"/>
    <property type="match status" value="1"/>
</dbReference>
<organism evidence="3 4">
    <name type="scientific">Pichia kluyveri</name>
    <name type="common">Yeast</name>
    <dbReference type="NCBI Taxonomy" id="36015"/>
    <lineage>
        <taxon>Eukaryota</taxon>
        <taxon>Fungi</taxon>
        <taxon>Dikarya</taxon>
        <taxon>Ascomycota</taxon>
        <taxon>Saccharomycotina</taxon>
        <taxon>Pichiomycetes</taxon>
        <taxon>Pichiales</taxon>
        <taxon>Pichiaceae</taxon>
        <taxon>Pichia</taxon>
    </lineage>
</organism>
<dbReference type="AlphaFoldDB" id="A0AAV5QXV0"/>
<comment type="caution">
    <text evidence="3">The sequence shown here is derived from an EMBL/GenBank/DDBJ whole genome shotgun (WGS) entry which is preliminary data.</text>
</comment>
<dbReference type="InterPro" id="IPR011893">
    <property type="entry name" value="Selenoprotein_Rdx-typ"/>
</dbReference>
<evidence type="ECO:0000313" key="3">
    <source>
        <dbReference type="EMBL" id="GMM43776.1"/>
    </source>
</evidence>
<dbReference type="SUPFAM" id="SSF52833">
    <property type="entry name" value="Thioredoxin-like"/>
    <property type="match status" value="1"/>
</dbReference>
<evidence type="ECO:0000256" key="1">
    <source>
        <dbReference type="ARBA" id="ARBA00023284"/>
    </source>
</evidence>
<evidence type="ECO:0008006" key="5">
    <source>
        <dbReference type="Google" id="ProtNLM"/>
    </source>
</evidence>
<dbReference type="InterPro" id="IPR036249">
    <property type="entry name" value="Thioredoxin-like_sf"/>
</dbReference>
<keyword evidence="1" id="KW-0676">Redox-active center</keyword>
<keyword evidence="4" id="KW-1185">Reference proteome</keyword>
<name>A0AAV5QXV0_PICKL</name>